<comment type="caution">
    <text evidence="2">The sequence shown here is derived from an EMBL/GenBank/DDBJ whole genome shotgun (WGS) entry which is preliminary data.</text>
</comment>
<comment type="similarity">
    <text evidence="1">Belongs to the short-chain dehydrogenases/reductases (SDR) family.</text>
</comment>
<keyword evidence="3" id="KW-1185">Reference proteome</keyword>
<keyword evidence="2" id="KW-0560">Oxidoreductase</keyword>
<dbReference type="RefSeq" id="WP_378018096.1">
    <property type="nucleotide sequence ID" value="NZ_JBHSKT010000008.1"/>
</dbReference>
<reference evidence="3" key="1">
    <citation type="journal article" date="2019" name="Int. J. Syst. Evol. Microbiol.">
        <title>The Global Catalogue of Microorganisms (GCM) 10K type strain sequencing project: providing services to taxonomists for standard genome sequencing and annotation.</title>
        <authorList>
            <consortium name="The Broad Institute Genomics Platform"/>
            <consortium name="The Broad Institute Genome Sequencing Center for Infectious Disease"/>
            <person name="Wu L."/>
            <person name="Ma J."/>
        </authorList>
    </citation>
    <scope>NUCLEOTIDE SEQUENCE [LARGE SCALE GENOMIC DNA]</scope>
    <source>
        <strain evidence="3">KACC 12602</strain>
    </source>
</reference>
<sequence length="258" mass="28232">MAESIFSLTDKVVAITGGYGYLGKAICEGLVEFGARVYVLGRSQEKFEAAFDKPGNLRFQPCDVADSESIRAAFGEIINLEGHLDVLINNAFYSKGQHPEKITDEEWAFGIDGSLNSVYRCIREIIPHFKAQNHGKIINVSSMYGLVSPDFKIYEEAPQSLNPPHYGAAKAAVVQLTKYYACYLGPHNIQVNAVTPGPFPSKTVQQNEAFVNQLKAKNPLGRIGKPEDLKGAFVLLSSSASDYITGHNLVVDGGWTAW</sequence>
<dbReference type="InterPro" id="IPR002347">
    <property type="entry name" value="SDR_fam"/>
</dbReference>
<dbReference type="PANTHER" id="PTHR42760">
    <property type="entry name" value="SHORT-CHAIN DEHYDROGENASES/REDUCTASES FAMILY MEMBER"/>
    <property type="match status" value="1"/>
</dbReference>
<evidence type="ECO:0000313" key="2">
    <source>
        <dbReference type="EMBL" id="MFC5271737.1"/>
    </source>
</evidence>
<dbReference type="EC" id="1.1.1.-" evidence="2"/>
<accession>A0ABW0EBJ1</accession>
<protein>
    <submittedName>
        <fullName evidence="2">SDR family NAD(P)-dependent oxidoreductase</fullName>
        <ecNumber evidence="2">1.1.1.-</ecNumber>
    </submittedName>
</protein>
<dbReference type="EMBL" id="JBHSKT010000008">
    <property type="protein sequence ID" value="MFC5271737.1"/>
    <property type="molecule type" value="Genomic_DNA"/>
</dbReference>
<dbReference type="PANTHER" id="PTHR42760:SF40">
    <property type="entry name" value="3-OXOACYL-[ACYL-CARRIER-PROTEIN] REDUCTASE, CHLOROPLASTIC"/>
    <property type="match status" value="1"/>
</dbReference>
<dbReference type="Pfam" id="PF13561">
    <property type="entry name" value="adh_short_C2"/>
    <property type="match status" value="1"/>
</dbReference>
<dbReference type="SUPFAM" id="SSF51735">
    <property type="entry name" value="NAD(P)-binding Rossmann-fold domains"/>
    <property type="match status" value="1"/>
</dbReference>
<dbReference type="Proteomes" id="UP001596161">
    <property type="component" value="Unassembled WGS sequence"/>
</dbReference>
<organism evidence="2 3">
    <name type="scientific">Adhaeribacter terreus</name>
    <dbReference type="NCBI Taxonomy" id="529703"/>
    <lineage>
        <taxon>Bacteria</taxon>
        <taxon>Pseudomonadati</taxon>
        <taxon>Bacteroidota</taxon>
        <taxon>Cytophagia</taxon>
        <taxon>Cytophagales</taxon>
        <taxon>Hymenobacteraceae</taxon>
        <taxon>Adhaeribacter</taxon>
    </lineage>
</organism>
<dbReference type="InterPro" id="IPR036291">
    <property type="entry name" value="NAD(P)-bd_dom_sf"/>
</dbReference>
<dbReference type="Gene3D" id="3.40.50.720">
    <property type="entry name" value="NAD(P)-binding Rossmann-like Domain"/>
    <property type="match status" value="1"/>
</dbReference>
<name>A0ABW0EBJ1_9BACT</name>
<gene>
    <name evidence="2" type="ORF">ACFPIB_14055</name>
</gene>
<proteinExistence type="inferred from homology"/>
<evidence type="ECO:0000256" key="1">
    <source>
        <dbReference type="ARBA" id="ARBA00006484"/>
    </source>
</evidence>
<dbReference type="PRINTS" id="PR00080">
    <property type="entry name" value="SDRFAMILY"/>
</dbReference>
<dbReference type="PRINTS" id="PR00081">
    <property type="entry name" value="GDHRDH"/>
</dbReference>
<dbReference type="GO" id="GO:0016491">
    <property type="term" value="F:oxidoreductase activity"/>
    <property type="evidence" value="ECO:0007669"/>
    <property type="project" value="UniProtKB-KW"/>
</dbReference>
<evidence type="ECO:0000313" key="3">
    <source>
        <dbReference type="Proteomes" id="UP001596161"/>
    </source>
</evidence>